<dbReference type="EnsemblMetazoa" id="XM_024229754.1">
    <property type="protein sequence ID" value="XP_024085522.1"/>
    <property type="gene ID" value="LOC112128019"/>
</dbReference>
<dbReference type="OMA" id="FGEHCLH"/>
<name>A0A8I6STD2_CIMLE</name>
<keyword evidence="1" id="KW-1133">Transmembrane helix</keyword>
<dbReference type="InterPro" id="IPR005804">
    <property type="entry name" value="FA_desaturase_dom"/>
</dbReference>
<keyword evidence="1" id="KW-0812">Transmembrane</keyword>
<dbReference type="Proteomes" id="UP000494040">
    <property type="component" value="Unassembled WGS sequence"/>
</dbReference>
<dbReference type="OrthoDB" id="260519at2759"/>
<dbReference type="AlphaFoldDB" id="A0A8I6STD2"/>
<dbReference type="RefSeq" id="XP_024085522.1">
    <property type="nucleotide sequence ID" value="XM_024229754.1"/>
</dbReference>
<reference evidence="3" key="1">
    <citation type="submission" date="2022-01" db="UniProtKB">
        <authorList>
            <consortium name="EnsemblMetazoa"/>
        </authorList>
    </citation>
    <scope>IDENTIFICATION</scope>
</reference>
<keyword evidence="1" id="KW-0472">Membrane</keyword>
<feature type="domain" description="Fatty acid desaturase" evidence="2">
    <location>
        <begin position="3"/>
        <end position="116"/>
    </location>
</feature>
<evidence type="ECO:0000313" key="3">
    <source>
        <dbReference type="EnsemblMetazoa" id="XP_024085522.1"/>
    </source>
</evidence>
<dbReference type="PANTHER" id="PTHR16740:SF1">
    <property type="entry name" value="CYTOCHROME B5-RELATED PROTEIN-RELATED"/>
    <property type="match status" value="1"/>
</dbReference>
<evidence type="ECO:0000313" key="4">
    <source>
        <dbReference type="Proteomes" id="UP000494040"/>
    </source>
</evidence>
<organism evidence="3 4">
    <name type="scientific">Cimex lectularius</name>
    <name type="common">Bed bug</name>
    <name type="synonym">Acanthia lectularia</name>
    <dbReference type="NCBI Taxonomy" id="79782"/>
    <lineage>
        <taxon>Eukaryota</taxon>
        <taxon>Metazoa</taxon>
        <taxon>Ecdysozoa</taxon>
        <taxon>Arthropoda</taxon>
        <taxon>Hexapoda</taxon>
        <taxon>Insecta</taxon>
        <taxon>Pterygota</taxon>
        <taxon>Neoptera</taxon>
        <taxon>Paraneoptera</taxon>
        <taxon>Hemiptera</taxon>
        <taxon>Heteroptera</taxon>
        <taxon>Panheteroptera</taxon>
        <taxon>Cimicomorpha</taxon>
        <taxon>Cimicidae</taxon>
        <taxon>Cimex</taxon>
    </lineage>
</organism>
<feature type="transmembrane region" description="Helical" evidence="1">
    <location>
        <begin position="12"/>
        <end position="32"/>
    </location>
</feature>
<dbReference type="GeneID" id="112128019"/>
<dbReference type="Pfam" id="PF00487">
    <property type="entry name" value="FA_desaturase"/>
    <property type="match status" value="1"/>
</dbReference>
<dbReference type="KEGG" id="clec:112128019"/>
<dbReference type="GO" id="GO:0006629">
    <property type="term" value="P:lipid metabolic process"/>
    <property type="evidence" value="ECO:0007669"/>
    <property type="project" value="InterPro"/>
</dbReference>
<sequence>MVVLGGVSLWKAFLWWNVILLLASFFFGVIGLNAAHHHPELFHDGDEPRDKDLDWGLAQIDTVRDRVEIKGNVPLTLVLFGEHCLHHLFPTVDHAHLHKLYPLLEETLDEFGVEYKMGSIWDLIRGQFLQLARNHSVSFKKTQ</sequence>
<dbReference type="PANTHER" id="PTHR16740">
    <property type="entry name" value="CYTOCHROME B5-RELATED PROTEIN-RELATED"/>
    <property type="match status" value="1"/>
</dbReference>
<keyword evidence="4" id="KW-1185">Reference proteome</keyword>
<dbReference type="InterPro" id="IPR053100">
    <property type="entry name" value="Cytochrome_b5-related"/>
</dbReference>
<protein>
    <recommendedName>
        <fullName evidence="2">Fatty acid desaturase domain-containing protein</fullName>
    </recommendedName>
</protein>
<evidence type="ECO:0000259" key="2">
    <source>
        <dbReference type="Pfam" id="PF00487"/>
    </source>
</evidence>
<accession>A0A8I6STD2</accession>
<evidence type="ECO:0000256" key="1">
    <source>
        <dbReference type="SAM" id="Phobius"/>
    </source>
</evidence>
<proteinExistence type="predicted"/>